<dbReference type="Proteomes" id="UP000482155">
    <property type="component" value="Unassembled WGS sequence"/>
</dbReference>
<dbReference type="PANTHER" id="PTHR43737">
    <property type="entry name" value="BLL7424 PROTEIN"/>
    <property type="match status" value="1"/>
</dbReference>
<keyword evidence="3" id="KW-1185">Reference proteome</keyword>
<comment type="caution">
    <text evidence="2">The sequence shown here is derived from an EMBL/GenBank/DDBJ whole genome shotgun (WGS) entry which is preliminary data.</text>
</comment>
<sequence>MSTCEPVTKAALDQEEGGIAATDRARRDIGRAALVSAGASLALSACGGGGSSTGESSGSPTPASNAANAANGPAAAGGSASQAITAAAASRFLSQASMGATRDEVARVQSLGFAGWLDAQFAMSPGTGHWDWMVSQGYDASTNKNTEAGFDASAWRMLVSAPDTLRQRVALALSEITVAAIDGFVGAGWRAFSAAAYFDILLANAFGNYRTLLQQISTSAPMGEYLTFRGNVKYNATTGAMPDENYAREVMQLFSIGLLQLNPDGTPKMVSGKAQETYTLDDITGLARVFTGWDYNLAGGDTSTPDFKRRAMIQIPSRHETGEKTFLGTTIPAGTDGATSLKLALDWIFAHPNVAPFISRQLIQRLVCSNPSPAYVSRVSSVFNDDGNGVKGNMKAVIKAILLDAEARGDAGLADASFGKQREPILRFTAWARAFNANSPSNAWAVGNASDPATRLGQSPLRSPSVFNFFRPGYVPPNSAVGNAGLVAPEFQLTNESTVVGYINFMQSAVSKGIGDLKADYSSLLPLADNAQGLVDELNTVLAAGQLSAATVSMIRSAVDSITGTTDAARANRIYAAIVLVLAAPEFIIQK</sequence>
<dbReference type="InterPro" id="IPR014917">
    <property type="entry name" value="DUF1800"/>
</dbReference>
<feature type="region of interest" description="Disordered" evidence="1">
    <location>
        <begin position="49"/>
        <end position="75"/>
    </location>
</feature>
<reference evidence="2 3" key="1">
    <citation type="submission" date="2020-02" db="EMBL/GenBank/DDBJ databases">
        <authorList>
            <person name="Kim M.K."/>
        </authorList>
    </citation>
    <scope>NUCLEOTIDE SEQUENCE [LARGE SCALE GENOMIC DNA]</scope>
    <source>
        <strain evidence="2 3">17J57-3</strain>
    </source>
</reference>
<feature type="compositionally biased region" description="Low complexity" evidence="1">
    <location>
        <begin position="53"/>
        <end position="75"/>
    </location>
</feature>
<dbReference type="AlphaFoldDB" id="A0A6B3SN44"/>
<dbReference type="RefSeq" id="WP_163964154.1">
    <property type="nucleotide sequence ID" value="NZ_JAAIVB010000045.1"/>
</dbReference>
<protein>
    <submittedName>
        <fullName evidence="2">DUF1800 domain-containing protein</fullName>
    </submittedName>
</protein>
<evidence type="ECO:0000313" key="2">
    <source>
        <dbReference type="EMBL" id="NEX62183.1"/>
    </source>
</evidence>
<accession>A0A6B3SN44</accession>
<gene>
    <name evidence="2" type="ORF">G3574_13925</name>
</gene>
<dbReference type="EMBL" id="JAAIVB010000045">
    <property type="protein sequence ID" value="NEX62183.1"/>
    <property type="molecule type" value="Genomic_DNA"/>
</dbReference>
<organism evidence="2 3">
    <name type="scientific">Noviherbaspirillum galbum</name>
    <dbReference type="NCBI Taxonomy" id="2709383"/>
    <lineage>
        <taxon>Bacteria</taxon>
        <taxon>Pseudomonadati</taxon>
        <taxon>Pseudomonadota</taxon>
        <taxon>Betaproteobacteria</taxon>
        <taxon>Burkholderiales</taxon>
        <taxon>Oxalobacteraceae</taxon>
        <taxon>Noviherbaspirillum</taxon>
    </lineage>
</organism>
<dbReference type="Pfam" id="PF08811">
    <property type="entry name" value="DUF1800"/>
    <property type="match status" value="1"/>
</dbReference>
<evidence type="ECO:0000313" key="3">
    <source>
        <dbReference type="Proteomes" id="UP000482155"/>
    </source>
</evidence>
<name>A0A6B3SN44_9BURK</name>
<proteinExistence type="predicted"/>
<dbReference type="PANTHER" id="PTHR43737:SF1">
    <property type="entry name" value="DUF1501 DOMAIN-CONTAINING PROTEIN"/>
    <property type="match status" value="1"/>
</dbReference>
<evidence type="ECO:0000256" key="1">
    <source>
        <dbReference type="SAM" id="MobiDB-lite"/>
    </source>
</evidence>